<protein>
    <recommendedName>
        <fullName evidence="6">Type 3 secretion system stator protein</fullName>
    </recommendedName>
</protein>
<keyword evidence="3" id="KW-0963">Cytoplasm</keyword>
<proteinExistence type="inferred from homology"/>
<comment type="subcellular location">
    <subcellularLocation>
        <location evidence="1">Cytoplasm</location>
    </subcellularLocation>
</comment>
<evidence type="ECO:0000313" key="8">
    <source>
        <dbReference type="Proteomes" id="UP000646478"/>
    </source>
</evidence>
<evidence type="ECO:0000256" key="2">
    <source>
        <dbReference type="ARBA" id="ARBA00022448"/>
    </source>
</evidence>
<dbReference type="Proteomes" id="UP000646478">
    <property type="component" value="Unassembled WGS sequence"/>
</dbReference>
<dbReference type="InterPro" id="IPR012842">
    <property type="entry name" value="T3SS_SctL/SctL2"/>
</dbReference>
<keyword evidence="8" id="KW-1185">Reference proteome</keyword>
<evidence type="ECO:0000256" key="5">
    <source>
        <dbReference type="ARBA" id="ARBA00024335"/>
    </source>
</evidence>
<dbReference type="InterPro" id="IPR051472">
    <property type="entry name" value="T3SS_Stator/FliH"/>
</dbReference>
<dbReference type="EMBL" id="BMHH01000019">
    <property type="protein sequence ID" value="GGB05700.1"/>
    <property type="molecule type" value="Genomic_DNA"/>
</dbReference>
<evidence type="ECO:0000256" key="6">
    <source>
        <dbReference type="ARBA" id="ARBA00040494"/>
    </source>
</evidence>
<reference evidence="7" key="2">
    <citation type="submission" date="2020-09" db="EMBL/GenBank/DDBJ databases">
        <authorList>
            <person name="Sun Q."/>
            <person name="Zhou Y."/>
        </authorList>
    </citation>
    <scope>NUCLEOTIDE SEQUENCE</scope>
    <source>
        <strain evidence="7">CGMCC 1.15082</strain>
    </source>
</reference>
<evidence type="ECO:0000256" key="3">
    <source>
        <dbReference type="ARBA" id="ARBA00022490"/>
    </source>
</evidence>
<dbReference type="PANTHER" id="PTHR34982">
    <property type="entry name" value="YOP PROTEINS TRANSLOCATION PROTEIN L"/>
    <property type="match status" value="1"/>
</dbReference>
<dbReference type="GO" id="GO:0005829">
    <property type="term" value="C:cytosol"/>
    <property type="evidence" value="ECO:0007669"/>
    <property type="project" value="TreeGrafter"/>
</dbReference>
<gene>
    <name evidence="7" type="ORF">GCM10011491_37230</name>
</gene>
<reference evidence="7" key="1">
    <citation type="journal article" date="2014" name="Int. J. Syst. Evol. Microbiol.">
        <title>Complete genome sequence of Corynebacterium casei LMG S-19264T (=DSM 44701T), isolated from a smear-ripened cheese.</title>
        <authorList>
            <consortium name="US DOE Joint Genome Institute (JGI-PGF)"/>
            <person name="Walter F."/>
            <person name="Albersmeier A."/>
            <person name="Kalinowski J."/>
            <person name="Ruckert C."/>
        </authorList>
    </citation>
    <scope>NUCLEOTIDE SEQUENCE</scope>
    <source>
        <strain evidence="7">CGMCC 1.15082</strain>
    </source>
</reference>
<dbReference type="AlphaFoldDB" id="A0A916SM05"/>
<accession>A0A916SM05</accession>
<evidence type="ECO:0000313" key="7">
    <source>
        <dbReference type="EMBL" id="GGB05700.1"/>
    </source>
</evidence>
<dbReference type="NCBIfam" id="TIGR02499">
    <property type="entry name" value="HrpE_YscL_not"/>
    <property type="match status" value="1"/>
</dbReference>
<keyword evidence="4" id="KW-0653">Protein transport</keyword>
<dbReference type="PANTHER" id="PTHR34982:SF1">
    <property type="entry name" value="FLAGELLAR ASSEMBLY PROTEIN FLIH"/>
    <property type="match status" value="1"/>
</dbReference>
<keyword evidence="2" id="KW-0813">Transport</keyword>
<dbReference type="InterPro" id="IPR010586">
    <property type="entry name" value="T3SS_stator_protein"/>
</dbReference>
<dbReference type="Pfam" id="PF06635">
    <property type="entry name" value="T3SS_SCTL"/>
    <property type="match status" value="1"/>
</dbReference>
<comment type="similarity">
    <text evidence="5">Belongs to the SctL stator family.</text>
</comment>
<comment type="caution">
    <text evidence="7">The sequence shown here is derived from an EMBL/GenBank/DDBJ whole genome shotgun (WGS) entry which is preliminary data.</text>
</comment>
<dbReference type="GO" id="GO:0030254">
    <property type="term" value="P:protein secretion by the type III secretion system"/>
    <property type="evidence" value="ECO:0007669"/>
    <property type="project" value="InterPro"/>
</dbReference>
<evidence type="ECO:0000256" key="1">
    <source>
        <dbReference type="ARBA" id="ARBA00004496"/>
    </source>
</evidence>
<name>A0A916SM05_9HYPH</name>
<evidence type="ECO:0000256" key="4">
    <source>
        <dbReference type="ARBA" id="ARBA00022927"/>
    </source>
</evidence>
<dbReference type="RefSeq" id="WP_188825695.1">
    <property type="nucleotide sequence ID" value="NZ_BMHH01000019.1"/>
</dbReference>
<sequence length="196" mass="21034">MTEMPNRPLARIIRAEDATCWIDGFAFLERAKAEAAAIRSTAGDEVAKARQLGREEGRRAGETEAAALLMRTHADIDRYLGSVEPMVAALALDIVERVIGTIEDADLVARTARQALDALREESAVVVNVAPELVGEVQQRLAVSGSTDARVRVVADRHLSGRRCTVTTPSTSMDVSIEAQLDAIRTAMLDPNGNGA</sequence>
<organism evidence="7 8">
    <name type="scientific">Brucella endophytica</name>
    <dbReference type="NCBI Taxonomy" id="1963359"/>
    <lineage>
        <taxon>Bacteria</taxon>
        <taxon>Pseudomonadati</taxon>
        <taxon>Pseudomonadota</taxon>
        <taxon>Alphaproteobacteria</taxon>
        <taxon>Hyphomicrobiales</taxon>
        <taxon>Brucellaceae</taxon>
        <taxon>Brucella/Ochrobactrum group</taxon>
        <taxon>Brucella</taxon>
    </lineage>
</organism>